<keyword evidence="1" id="KW-0378">Hydrolase</keyword>
<dbReference type="Gene3D" id="3.30.379.10">
    <property type="entry name" value="Chitobiase/beta-hexosaminidase domain 2-like"/>
    <property type="match status" value="1"/>
</dbReference>
<dbReference type="InterPro" id="IPR029018">
    <property type="entry name" value="Hex-like_dom2"/>
</dbReference>
<dbReference type="Proteomes" id="UP000320735">
    <property type="component" value="Unassembled WGS sequence"/>
</dbReference>
<feature type="chain" id="PRO_5022720464" evidence="2">
    <location>
        <begin position="27"/>
        <end position="798"/>
    </location>
</feature>
<dbReference type="RefSeq" id="WP_146370982.1">
    <property type="nucleotide sequence ID" value="NZ_SJPP01000001.1"/>
</dbReference>
<evidence type="ECO:0000313" key="4">
    <source>
        <dbReference type="Proteomes" id="UP000320735"/>
    </source>
</evidence>
<dbReference type="EMBL" id="SJPP01000001">
    <property type="protein sequence ID" value="TWU13690.1"/>
    <property type="molecule type" value="Genomic_DNA"/>
</dbReference>
<reference evidence="3 4" key="1">
    <citation type="submission" date="2019-02" db="EMBL/GenBank/DDBJ databases">
        <title>Deep-cultivation of Planctomycetes and their phenomic and genomic characterization uncovers novel biology.</title>
        <authorList>
            <person name="Wiegand S."/>
            <person name="Jogler M."/>
            <person name="Boedeker C."/>
            <person name="Pinto D."/>
            <person name="Vollmers J."/>
            <person name="Rivas-Marin E."/>
            <person name="Kohn T."/>
            <person name="Peeters S.H."/>
            <person name="Heuer A."/>
            <person name="Rast P."/>
            <person name="Oberbeckmann S."/>
            <person name="Bunk B."/>
            <person name="Jeske O."/>
            <person name="Meyerdierks A."/>
            <person name="Storesund J.E."/>
            <person name="Kallscheuer N."/>
            <person name="Luecker S."/>
            <person name="Lage O.M."/>
            <person name="Pohl T."/>
            <person name="Merkel B.J."/>
            <person name="Hornburger P."/>
            <person name="Mueller R.-W."/>
            <person name="Bruemmer F."/>
            <person name="Labrenz M."/>
            <person name="Spormann A.M."/>
            <person name="Op Den Camp H."/>
            <person name="Overmann J."/>
            <person name="Amann R."/>
            <person name="Jetten M.S.M."/>
            <person name="Mascher T."/>
            <person name="Medema M.H."/>
            <person name="Devos D.P."/>
            <person name="Kaster A.-K."/>
            <person name="Ovreas L."/>
            <person name="Rohde M."/>
            <person name="Galperin M.Y."/>
            <person name="Jogler C."/>
        </authorList>
    </citation>
    <scope>NUCLEOTIDE SEQUENCE [LARGE SCALE GENOMIC DNA]</scope>
    <source>
        <strain evidence="3 4">CA54</strain>
    </source>
</reference>
<feature type="signal peptide" evidence="2">
    <location>
        <begin position="1"/>
        <end position="26"/>
    </location>
</feature>
<proteinExistence type="predicted"/>
<organism evidence="3 4">
    <name type="scientific">Symmachiella macrocystis</name>
    <dbReference type="NCBI Taxonomy" id="2527985"/>
    <lineage>
        <taxon>Bacteria</taxon>
        <taxon>Pseudomonadati</taxon>
        <taxon>Planctomycetota</taxon>
        <taxon>Planctomycetia</taxon>
        <taxon>Planctomycetales</taxon>
        <taxon>Planctomycetaceae</taxon>
        <taxon>Symmachiella</taxon>
    </lineage>
</organism>
<comment type="caution">
    <text evidence="3">The sequence shown here is derived from an EMBL/GenBank/DDBJ whole genome shotgun (WGS) entry which is preliminary data.</text>
</comment>
<evidence type="ECO:0000256" key="2">
    <source>
        <dbReference type="SAM" id="SignalP"/>
    </source>
</evidence>
<accession>A0A5C6BNF5</accession>
<keyword evidence="2" id="KW-0732">Signal</keyword>
<evidence type="ECO:0000313" key="3">
    <source>
        <dbReference type="EMBL" id="TWU13690.1"/>
    </source>
</evidence>
<dbReference type="OrthoDB" id="7167803at2"/>
<dbReference type="AlphaFoldDB" id="A0A5C6BNF5"/>
<keyword evidence="4" id="KW-1185">Reference proteome</keyword>
<gene>
    <name evidence="3" type="ORF">CA54_25250</name>
</gene>
<dbReference type="GO" id="GO:0005975">
    <property type="term" value="P:carbohydrate metabolic process"/>
    <property type="evidence" value="ECO:0007669"/>
    <property type="project" value="UniProtKB-ARBA"/>
</dbReference>
<dbReference type="GO" id="GO:0016787">
    <property type="term" value="F:hydrolase activity"/>
    <property type="evidence" value="ECO:0007669"/>
    <property type="project" value="UniProtKB-KW"/>
</dbReference>
<dbReference type="SUPFAM" id="SSF55545">
    <property type="entry name" value="beta-N-acetylhexosaminidase-like domain"/>
    <property type="match status" value="1"/>
</dbReference>
<name>A0A5C6BNF5_9PLAN</name>
<evidence type="ECO:0000256" key="1">
    <source>
        <dbReference type="ARBA" id="ARBA00022801"/>
    </source>
</evidence>
<sequence precursor="true">MVDLRLSVAFGVVFCGSLLGSSNVHAAPQWLDLSQAVVVSAGEGGETEDVAATILVEELAKRTGIQLDVQNKWPESDRPVIVVTTRGAKADWSNRVPRRDDPKLPEAQPEGFAIQVVDAPNQKSPAVFIVGADRRGAIYGVGRLLRELDCRKGEIKLDKDLQVATAPEYPHRGHEMGYRALSNSYDAWSRAQYDQYIREQVLLGMNCVQNIPFQDGRTNELMQSPRPEMNRIIGEICDRYDVDYWVWTPVEFSLTDQKRRQAELEKHAQFYESTPRLDAVFVPGGDPGDNPPELVIPFMEDLAQLLAKSHPRANVWVSLQDFDEPKIKFVMDYIAREQPDWLGGIVADTSALSIRETRTRLPKRYPVRSYPDITHTVECQFPVSWWDPAYAVTLVREPTNPRPTTYSTIFRRFAPHTDGFVTYSDGINDDVNKAVWSMLGWDSQQNVREILVQYAHFHFGAEAAESIADALLGLENNWQGSLAENAGVDGVLALWQRLEEQHPELLKNWRFQQHLMRAYYDAYTRQRLLYETELEQEALQALAQAPKFGAKTAMQRAERILQRVVSAPCRPELRARIDDLAEDLFRSIGYQTSVERFGGSGAERGCVMDFVDRPLNDRWWLEAEFAKIRKISSEQERVARLDVIRTWENPGAGSFYDDIGHVGKSPHVIRGEEFNTDPEGRHAWNPGHEWVDEGRSKRRLSWLHHMRWPVGVEYDGLDPDARYVVRLTGQGESPLRGDGKKLPVTKRASHIGEFQEFAVPAELTADGRLRLHWDDVDESHVHWKKRSHLAEVWLLKQK</sequence>
<protein>
    <submittedName>
        <fullName evidence="3">Uncharacterized protein</fullName>
    </submittedName>
</protein>